<dbReference type="EMBL" id="ML005740">
    <property type="protein sequence ID" value="RKP17635.1"/>
    <property type="molecule type" value="Genomic_DNA"/>
</dbReference>
<accession>A0A4P9YE10</accession>
<dbReference type="AlphaFoldDB" id="A0A4P9YE10"/>
<dbReference type="EMBL" id="ML006230">
    <property type="protein sequence ID" value="RKP16795.1"/>
    <property type="molecule type" value="Genomic_DNA"/>
</dbReference>
<evidence type="ECO:0000313" key="2">
    <source>
        <dbReference type="EMBL" id="RKP17635.1"/>
    </source>
</evidence>
<proteinExistence type="predicted"/>
<organism evidence="3 4">
    <name type="scientific">Rozella allomycis (strain CSF55)</name>
    <dbReference type="NCBI Taxonomy" id="988480"/>
    <lineage>
        <taxon>Eukaryota</taxon>
        <taxon>Fungi</taxon>
        <taxon>Fungi incertae sedis</taxon>
        <taxon>Cryptomycota</taxon>
        <taxon>Cryptomycota incertae sedis</taxon>
        <taxon>Rozella</taxon>
    </lineage>
</organism>
<evidence type="ECO:0000313" key="4">
    <source>
        <dbReference type="Proteomes" id="UP000281549"/>
    </source>
</evidence>
<evidence type="ECO:0000313" key="3">
    <source>
        <dbReference type="EMBL" id="RKP17703.1"/>
    </source>
</evidence>
<dbReference type="Proteomes" id="UP000281549">
    <property type="component" value="Unassembled WGS sequence"/>
</dbReference>
<gene>
    <name evidence="3" type="ORF">ROZALSC1DRAFT_23945</name>
    <name evidence="2" type="ORF">ROZALSC1DRAFT_24009</name>
    <name evidence="1" type="ORF">ROZALSC1DRAFT_24876</name>
</gene>
<feature type="non-terminal residue" evidence="3">
    <location>
        <position position="1"/>
    </location>
</feature>
<dbReference type="EMBL" id="ML005710">
    <property type="protein sequence ID" value="RKP17703.1"/>
    <property type="molecule type" value="Genomic_DNA"/>
</dbReference>
<name>A0A4P9YE10_ROZAC</name>
<evidence type="ECO:0000313" key="1">
    <source>
        <dbReference type="EMBL" id="RKP16795.1"/>
    </source>
</evidence>
<protein>
    <submittedName>
        <fullName evidence="3">Uncharacterized protein</fullName>
    </submittedName>
</protein>
<reference evidence="4" key="1">
    <citation type="journal article" date="2018" name="Nat. Microbiol.">
        <title>Leveraging single-cell genomics to expand the fungal tree of life.</title>
        <authorList>
            <person name="Ahrendt S.R."/>
            <person name="Quandt C.A."/>
            <person name="Ciobanu D."/>
            <person name="Clum A."/>
            <person name="Salamov A."/>
            <person name="Andreopoulos B."/>
            <person name="Cheng J.F."/>
            <person name="Woyke T."/>
            <person name="Pelin A."/>
            <person name="Henrissat B."/>
            <person name="Reynolds N.K."/>
            <person name="Benny G.L."/>
            <person name="Smith M.E."/>
            <person name="James T.Y."/>
            <person name="Grigoriev I.V."/>
        </authorList>
    </citation>
    <scope>NUCLEOTIDE SEQUENCE [LARGE SCALE GENOMIC DNA]</scope>
    <source>
        <strain evidence="4">CSF55</strain>
    </source>
</reference>
<sequence length="114" mass="13035">CISLISSPNLDLLAFGLLLKENGSFVRRVLSHLCFLANLDNNSPLISGSKPICFKRPLTVYDMRKPPPQLNSHYDVFQQTRKLCFPSRKLPRKQPNIKKYHHSTFEGYCTKGEA</sequence>
<reference evidence="3" key="2">
    <citation type="submission" date="2018-08" db="EMBL/GenBank/DDBJ databases">
        <title>Leveraging single-cell genomics to expand the Fungal Tree of Life.</title>
        <authorList>
            <consortium name="DOE Joint Genome Institute"/>
            <person name="Ahrendt S.R."/>
            <person name="Quandt C.A."/>
            <person name="Ciobanu D."/>
            <person name="Clum A."/>
            <person name="Salamov A."/>
            <person name="Andreopoulos B."/>
            <person name="Cheng J.-F."/>
            <person name="Woyke T."/>
            <person name="Pelin A."/>
            <person name="Henrissat B."/>
            <person name="Reynolds N."/>
            <person name="Benny G.L."/>
            <person name="Smith M.E."/>
            <person name="James T.Y."/>
            <person name="Grigoriev I.V."/>
        </authorList>
    </citation>
    <scope>NUCLEOTIDE SEQUENCE</scope>
    <source>
        <strain evidence="3">CSF55</strain>
    </source>
</reference>